<sequence length="81" mass="8444">MWGSGLLAIGVDPELGAARTDHVDRPLVKRGKGGAYVAPPAARHHWRMCTGVVTGAVRGTGFFAVREQPVAWLPGASGPVV</sequence>
<dbReference type="EMBL" id="BAAARK010000043">
    <property type="protein sequence ID" value="GAA2688144.1"/>
    <property type="molecule type" value="Genomic_DNA"/>
</dbReference>
<dbReference type="Proteomes" id="UP001500994">
    <property type="component" value="Unassembled WGS sequence"/>
</dbReference>
<comment type="caution">
    <text evidence="1">The sequence shown here is derived from an EMBL/GenBank/DDBJ whole genome shotgun (WGS) entry which is preliminary data.</text>
</comment>
<evidence type="ECO:0000313" key="2">
    <source>
        <dbReference type="Proteomes" id="UP001500994"/>
    </source>
</evidence>
<proteinExistence type="predicted"/>
<reference evidence="1 2" key="1">
    <citation type="journal article" date="2019" name="Int. J. Syst. Evol. Microbiol.">
        <title>The Global Catalogue of Microorganisms (GCM) 10K type strain sequencing project: providing services to taxonomists for standard genome sequencing and annotation.</title>
        <authorList>
            <consortium name="The Broad Institute Genomics Platform"/>
            <consortium name="The Broad Institute Genome Sequencing Center for Infectious Disease"/>
            <person name="Wu L."/>
            <person name="Ma J."/>
        </authorList>
    </citation>
    <scope>NUCLEOTIDE SEQUENCE [LARGE SCALE GENOMIC DNA]</scope>
    <source>
        <strain evidence="1 2">JCM 16374</strain>
    </source>
</reference>
<keyword evidence="2" id="KW-1185">Reference proteome</keyword>
<protein>
    <submittedName>
        <fullName evidence="1">Uncharacterized protein</fullName>
    </submittedName>
</protein>
<evidence type="ECO:0000313" key="1">
    <source>
        <dbReference type="EMBL" id="GAA2688144.1"/>
    </source>
</evidence>
<gene>
    <name evidence="1" type="ORF">GCM10009864_72510</name>
</gene>
<accession>A0ABN3SWW9</accession>
<name>A0ABN3SWW9_9ACTN</name>
<organism evidence="1 2">
    <name type="scientific">Streptomyces lunalinharesii</name>
    <dbReference type="NCBI Taxonomy" id="333384"/>
    <lineage>
        <taxon>Bacteria</taxon>
        <taxon>Bacillati</taxon>
        <taxon>Actinomycetota</taxon>
        <taxon>Actinomycetes</taxon>
        <taxon>Kitasatosporales</taxon>
        <taxon>Streptomycetaceae</taxon>
        <taxon>Streptomyces</taxon>
    </lineage>
</organism>